<dbReference type="PANTHER" id="PTHR30011">
    <property type="entry name" value="ALKANESULFONATE MONOOXYGENASE-RELATED"/>
    <property type="match status" value="1"/>
</dbReference>
<dbReference type="AlphaFoldDB" id="A0A9P7YWQ6"/>
<reference evidence="2" key="1">
    <citation type="journal article" date="2021" name="IMA Fungus">
        <title>Genomic characterization of three marine fungi, including Emericellopsis atlantica sp. nov. with signatures of a generalist lifestyle and marine biomass degradation.</title>
        <authorList>
            <person name="Hagestad O.C."/>
            <person name="Hou L."/>
            <person name="Andersen J.H."/>
            <person name="Hansen E.H."/>
            <person name="Altermark B."/>
            <person name="Li C."/>
            <person name="Kuhnert E."/>
            <person name="Cox R.J."/>
            <person name="Crous P.W."/>
            <person name="Spatafora J.W."/>
            <person name="Lail K."/>
            <person name="Amirebrahimi M."/>
            <person name="Lipzen A."/>
            <person name="Pangilinan J."/>
            <person name="Andreopoulos W."/>
            <person name="Hayes R.D."/>
            <person name="Ng V."/>
            <person name="Grigoriev I.V."/>
            <person name="Jackson S.A."/>
            <person name="Sutton T.D.S."/>
            <person name="Dobson A.D.W."/>
            <person name="Rama T."/>
        </authorList>
    </citation>
    <scope>NUCLEOTIDE SEQUENCE</scope>
    <source>
        <strain evidence="2">TRa3180A</strain>
    </source>
</reference>
<dbReference type="Gene3D" id="3.20.20.30">
    <property type="entry name" value="Luciferase-like domain"/>
    <property type="match status" value="1"/>
</dbReference>
<evidence type="ECO:0000259" key="1">
    <source>
        <dbReference type="Pfam" id="PF00296"/>
    </source>
</evidence>
<evidence type="ECO:0000313" key="2">
    <source>
        <dbReference type="EMBL" id="KAG9241414.1"/>
    </source>
</evidence>
<protein>
    <recommendedName>
        <fullName evidence="1">Luciferase-like domain-containing protein</fullName>
    </recommendedName>
</protein>
<name>A0A9P7YWQ6_9HELO</name>
<dbReference type="Proteomes" id="UP000887226">
    <property type="component" value="Unassembled WGS sequence"/>
</dbReference>
<dbReference type="SUPFAM" id="SSF51679">
    <property type="entry name" value="Bacterial luciferase-like"/>
    <property type="match status" value="1"/>
</dbReference>
<dbReference type="PANTHER" id="PTHR30011:SF30">
    <property type="entry name" value="XENOBIOTIC COMPOUND MONOOXYGENASE, DSZA FAMILY (AFU_ORTHOLOGUE AFUA_6G01920)"/>
    <property type="match status" value="1"/>
</dbReference>
<organism evidence="2 3">
    <name type="scientific">Calycina marina</name>
    <dbReference type="NCBI Taxonomy" id="1763456"/>
    <lineage>
        <taxon>Eukaryota</taxon>
        <taxon>Fungi</taxon>
        <taxon>Dikarya</taxon>
        <taxon>Ascomycota</taxon>
        <taxon>Pezizomycotina</taxon>
        <taxon>Leotiomycetes</taxon>
        <taxon>Helotiales</taxon>
        <taxon>Pezizellaceae</taxon>
        <taxon>Calycina</taxon>
    </lineage>
</organism>
<keyword evidence="3" id="KW-1185">Reference proteome</keyword>
<proteinExistence type="predicted"/>
<accession>A0A9P7YWQ6</accession>
<dbReference type="InterPro" id="IPR011251">
    <property type="entry name" value="Luciferase-like_dom"/>
</dbReference>
<gene>
    <name evidence="2" type="ORF">BJ878DRAFT_545280</name>
</gene>
<comment type="caution">
    <text evidence="2">The sequence shown here is derived from an EMBL/GenBank/DDBJ whole genome shotgun (WGS) entry which is preliminary data.</text>
</comment>
<dbReference type="OrthoDB" id="8922241at2759"/>
<dbReference type="Pfam" id="PF00296">
    <property type="entry name" value="Bac_luciferase"/>
    <property type="match status" value="1"/>
</dbReference>
<dbReference type="InterPro" id="IPR051260">
    <property type="entry name" value="Diverse_substr_monoxygenases"/>
</dbReference>
<feature type="domain" description="Luciferase-like" evidence="1">
    <location>
        <begin position="14"/>
        <end position="110"/>
    </location>
</feature>
<evidence type="ECO:0000313" key="3">
    <source>
        <dbReference type="Proteomes" id="UP000887226"/>
    </source>
</evidence>
<dbReference type="EMBL" id="MU254216">
    <property type="protein sequence ID" value="KAG9241414.1"/>
    <property type="molecule type" value="Genomic_DNA"/>
</dbReference>
<dbReference type="InterPro" id="IPR036661">
    <property type="entry name" value="Luciferase-like_sf"/>
</dbReference>
<sequence length="125" mass="13805">MTPGEMFRRTAGNRRTIAESNRTPNIVDPSPERITFLFQAGTSRAGPEFAVKHAEAIFVSSHLMAEVAPKTFAMRKLAAERGRNPRSIKLFSTFSPILGLTDEEAQAKIANLKKYTIGWLVIISG</sequence>
<dbReference type="GO" id="GO:0016705">
    <property type="term" value="F:oxidoreductase activity, acting on paired donors, with incorporation or reduction of molecular oxygen"/>
    <property type="evidence" value="ECO:0007669"/>
    <property type="project" value="InterPro"/>
</dbReference>